<evidence type="ECO:0000313" key="1">
    <source>
        <dbReference type="EMBL" id="KAJ3568087.1"/>
    </source>
</evidence>
<reference evidence="1" key="1">
    <citation type="submission" date="2022-07" db="EMBL/GenBank/DDBJ databases">
        <title>Genome Sequence of Leucocoprinus birnbaumii.</title>
        <authorList>
            <person name="Buettner E."/>
        </authorList>
    </citation>
    <scope>NUCLEOTIDE SEQUENCE</scope>
    <source>
        <strain evidence="1">VT141</strain>
    </source>
</reference>
<dbReference type="Proteomes" id="UP001213000">
    <property type="component" value="Unassembled WGS sequence"/>
</dbReference>
<comment type="caution">
    <text evidence="1">The sequence shown here is derived from an EMBL/GenBank/DDBJ whole genome shotgun (WGS) entry which is preliminary data.</text>
</comment>
<proteinExistence type="predicted"/>
<protein>
    <submittedName>
        <fullName evidence="1">Uncharacterized protein</fullName>
    </submittedName>
</protein>
<dbReference type="EMBL" id="JANIEX010000368">
    <property type="protein sequence ID" value="KAJ3568087.1"/>
    <property type="molecule type" value="Genomic_DNA"/>
</dbReference>
<dbReference type="AlphaFoldDB" id="A0AAD5VRW8"/>
<accession>A0AAD5VRW8</accession>
<name>A0AAD5VRW8_9AGAR</name>
<organism evidence="1 2">
    <name type="scientific">Leucocoprinus birnbaumii</name>
    <dbReference type="NCBI Taxonomy" id="56174"/>
    <lineage>
        <taxon>Eukaryota</taxon>
        <taxon>Fungi</taxon>
        <taxon>Dikarya</taxon>
        <taxon>Basidiomycota</taxon>
        <taxon>Agaricomycotina</taxon>
        <taxon>Agaricomycetes</taxon>
        <taxon>Agaricomycetidae</taxon>
        <taxon>Agaricales</taxon>
        <taxon>Agaricineae</taxon>
        <taxon>Agaricaceae</taxon>
        <taxon>Leucocoprinus</taxon>
    </lineage>
</organism>
<evidence type="ECO:0000313" key="2">
    <source>
        <dbReference type="Proteomes" id="UP001213000"/>
    </source>
</evidence>
<keyword evidence="2" id="KW-1185">Reference proteome</keyword>
<sequence length="321" mass="34840">MEALIASLAKTFPSLDPTSVVSLAKQTQQNAGTAARPTQLSFSCPAKCIQSATMQGLLHRQILLTVGDPTVRFDFNEVTKSVNRSLTDVKETLCIESTSSAYGSWALLTTEVATDRQLGIVQKCIISKFKLTTLVEVALLSLKSYMEVINVPALTRQGGSTMPEHVLEAMHSWTHQHLFVLADPVQVIKNSKSTNTATAYFEVWDSKWGMHALSPSASAAGSGVTHLIHARHLCLAVLNAPSCIIWGTIGPWHPAVGVNPSTCPPSLQHRLVSPVYTLCVALTVVRGMSQLITNACFGATAWDEKWIQNKYQEIASGVRQD</sequence>
<gene>
    <name evidence="1" type="ORF">NP233_g5943</name>
</gene>